<evidence type="ECO:0000259" key="1">
    <source>
        <dbReference type="Pfam" id="PF06030"/>
    </source>
</evidence>
<dbReference type="InterPro" id="IPR010317">
    <property type="entry name" value="WxLIP_PGBD"/>
</dbReference>
<accession>A0A1X7QH36</accession>
<dbReference type="Pfam" id="PF11797">
    <property type="entry name" value="WxLIP_HBD"/>
    <property type="match status" value="1"/>
</dbReference>
<dbReference type="EMBL" id="CP031003">
    <property type="protein sequence ID" value="AXN36399.1"/>
    <property type="molecule type" value="Genomic_DNA"/>
</dbReference>
<reference evidence="3 4" key="1">
    <citation type="submission" date="2018-07" db="EMBL/GenBank/DDBJ databases">
        <title>Lactobacillus curvatus genome sequence.</title>
        <authorList>
            <person name="Prechtl R."/>
        </authorList>
    </citation>
    <scope>NUCLEOTIDE SEQUENCE [LARGE SCALE GENOMIC DNA]</scope>
    <source>
        <strain evidence="3 4">TMW 1.1928</strain>
    </source>
</reference>
<dbReference type="RefSeq" id="WP_081394678.1">
    <property type="nucleotide sequence ID" value="NZ_CP031003.1"/>
</dbReference>
<evidence type="ECO:0000313" key="3">
    <source>
        <dbReference type="EMBL" id="AXN36399.1"/>
    </source>
</evidence>
<proteinExistence type="predicted"/>
<feature type="domain" description="WxL Interacting Protein peptidoglycan binding" evidence="1">
    <location>
        <begin position="37"/>
        <end position="154"/>
    </location>
</feature>
<gene>
    <name evidence="3" type="ORF">DT351_08505</name>
</gene>
<dbReference type="Proteomes" id="UP000257607">
    <property type="component" value="Chromosome"/>
</dbReference>
<dbReference type="Pfam" id="PF06030">
    <property type="entry name" value="WxLIP_PGBD"/>
    <property type="match status" value="1"/>
</dbReference>
<dbReference type="AlphaFoldDB" id="A0A1X7QH36"/>
<evidence type="ECO:0000259" key="2">
    <source>
        <dbReference type="Pfam" id="PF11797"/>
    </source>
</evidence>
<dbReference type="InterPro" id="IPR021759">
    <property type="entry name" value="WxLIP_HBD"/>
</dbReference>
<sequence length="342" mass="38024">MKWMHILQRISVVILMGGIALWLNTTTVQAADQSMNYQVKANLPSSQNNQSVTYFDLRLAPNQEETISITVQNNDNQAHIFNISPNTAVTNQNGVVDYSQSKKKADETAPANIASLITGDKKVTVPAHSSKDAIFKIKMPAKKFHGTLLGGFNIVREGQPTVKKQKNRVTLRNQFAYVIGLKVTESDAIVAPNLKLNHIKAGLVNYRTAITANLQNTKAVMIRGLKVDAVVTKLGSDQVLHRTVKSDLAMAPNSNFEYAINWDNEALKPGKYMLKLAATDKSGGKWYFTSRFKITEQKAHQANDQAVDLQKTTINWWYIIGGILLVLLVGYIIFLKRQAKKA</sequence>
<feature type="domain" description="WxL Interacting Protein host binding" evidence="2">
    <location>
        <begin position="167"/>
        <end position="303"/>
    </location>
</feature>
<protein>
    <submittedName>
        <fullName evidence="3">DUF916 and DUF3324 domain-containing protein</fullName>
    </submittedName>
</protein>
<organism evidence="3 4">
    <name type="scientific">Latilactobacillus curvatus</name>
    <name type="common">Lactobacillus curvatus</name>
    <dbReference type="NCBI Taxonomy" id="28038"/>
    <lineage>
        <taxon>Bacteria</taxon>
        <taxon>Bacillati</taxon>
        <taxon>Bacillota</taxon>
        <taxon>Bacilli</taxon>
        <taxon>Lactobacillales</taxon>
        <taxon>Lactobacillaceae</taxon>
        <taxon>Latilactobacillus</taxon>
    </lineage>
</organism>
<name>A0A1X7QH36_LATCU</name>
<evidence type="ECO:0000313" key="4">
    <source>
        <dbReference type="Proteomes" id="UP000257607"/>
    </source>
</evidence>